<reference evidence="3" key="1">
    <citation type="submission" date="2016-06" db="UniProtKB">
        <authorList>
            <consortium name="WormBaseParasite"/>
        </authorList>
    </citation>
    <scope>IDENTIFICATION</scope>
</reference>
<dbReference type="Proteomes" id="UP000271087">
    <property type="component" value="Unassembled WGS sequence"/>
</dbReference>
<evidence type="ECO:0000313" key="3">
    <source>
        <dbReference type="WBParaSite" id="nOo.2.0.1.t06145-RA"/>
    </source>
</evidence>
<organism evidence="3">
    <name type="scientific">Onchocerca ochengi</name>
    <name type="common">Filarial nematode worm</name>
    <dbReference type="NCBI Taxonomy" id="42157"/>
    <lineage>
        <taxon>Eukaryota</taxon>
        <taxon>Metazoa</taxon>
        <taxon>Ecdysozoa</taxon>
        <taxon>Nematoda</taxon>
        <taxon>Chromadorea</taxon>
        <taxon>Rhabditida</taxon>
        <taxon>Spirurina</taxon>
        <taxon>Spiruromorpha</taxon>
        <taxon>Filarioidea</taxon>
        <taxon>Onchocercidae</taxon>
        <taxon>Onchocerca</taxon>
    </lineage>
</organism>
<evidence type="ECO:0000313" key="2">
    <source>
        <dbReference type="Proteomes" id="UP000271087"/>
    </source>
</evidence>
<proteinExistence type="predicted"/>
<accession>A0A182EDJ4</accession>
<reference evidence="1 2" key="2">
    <citation type="submission" date="2018-08" db="EMBL/GenBank/DDBJ databases">
        <authorList>
            <person name="Laetsch R D."/>
            <person name="Stevens L."/>
            <person name="Kumar S."/>
            <person name="Blaxter L. M."/>
        </authorList>
    </citation>
    <scope>NUCLEOTIDE SEQUENCE [LARGE SCALE GENOMIC DNA]</scope>
</reference>
<name>A0A182EDJ4_ONCOC</name>
<sequence>MRDSVNEARKLIRKFNRGHRRAFSVPNASADRIRMAIVEGNNFSPNAQKQKTTEELKKTVTYISNGLPVLVPVSEDDDADLNVCFSIFQTFRQHMQELCENQRR</sequence>
<keyword evidence="2" id="KW-1185">Reference proteome</keyword>
<dbReference type="STRING" id="42157.A0A182EDJ4"/>
<gene>
    <name evidence="1" type="ORF">NOO_LOCUS6145</name>
</gene>
<evidence type="ECO:0000313" key="1">
    <source>
        <dbReference type="EMBL" id="VDK81165.1"/>
    </source>
</evidence>
<dbReference type="EMBL" id="UYRW01001829">
    <property type="protein sequence ID" value="VDK81165.1"/>
    <property type="molecule type" value="Genomic_DNA"/>
</dbReference>
<dbReference type="WBParaSite" id="nOo.2.0.1.t06145-RA">
    <property type="protein sequence ID" value="nOo.2.0.1.t06145-RA"/>
    <property type="gene ID" value="nOo.2.0.1.g06145"/>
</dbReference>
<dbReference type="AlphaFoldDB" id="A0A182EDJ4"/>
<protein>
    <submittedName>
        <fullName evidence="1 3">Uncharacterized protein</fullName>
    </submittedName>
</protein>